<proteinExistence type="inferred from homology"/>
<dbReference type="GO" id="GO:0005634">
    <property type="term" value="C:nucleus"/>
    <property type="evidence" value="ECO:0007669"/>
    <property type="project" value="UniProtKB-SubCell"/>
</dbReference>
<keyword evidence="9" id="KW-1185">Reference proteome</keyword>
<dbReference type="HOGENOM" id="CLU_027096_0_0_1"/>
<evidence type="ECO:0000256" key="6">
    <source>
        <dbReference type="ARBA" id="ARBA00023242"/>
    </source>
</evidence>
<comment type="subcellular location">
    <subcellularLocation>
        <location evidence="1">Nucleus</location>
    </subcellularLocation>
</comment>
<dbReference type="OrthoDB" id="3437960at2759"/>
<name>A0A0C9ZCR4_9AGAM</name>
<dbReference type="PANTHER" id="PTHR13421">
    <property type="entry name" value="SNRNA-ACTIVATING PROTEIN COMPLEX SUBUNIT 3"/>
    <property type="match status" value="1"/>
</dbReference>
<evidence type="ECO:0000256" key="4">
    <source>
        <dbReference type="ARBA" id="ARBA00023125"/>
    </source>
</evidence>
<dbReference type="STRING" id="765257.A0A0C9ZCR4"/>
<evidence type="ECO:0000256" key="5">
    <source>
        <dbReference type="ARBA" id="ARBA00023163"/>
    </source>
</evidence>
<protein>
    <submittedName>
        <fullName evidence="8">Unplaced genomic scaffold scaffold_14, whole genome shotgun sequence</fullName>
    </submittedName>
</protein>
<sequence>MNVDFSRAHDSFFGPPSKPIDVGKFIEETARIHVATAEDVLLHPSWQELSQENRATIEAECSGSIAELKMITEDAWNNPMVSAHLYTRHDDAISSALGQADSLAQKGRKRKRFDLAGQCRSAPELQALQEYLLSTSLKCWEYGKESSLFMRTSRNSDFSALRSVKKTGQGNLSRRHQRSPVTGLPCDLNSEGPVTPDALITLTVYNRVPWVRSYLVRMSQHVVLASQTLGDFMESIPCDSSEMPVEKVDSEGDVTEYSFDTRSPDVENGRLLLIEGLVYGDGRLADYMHPNRKLLSYMTKLPGEKRPATMKSSASLGRTTFNSLTLRINQPYWMLHQGNCEHFIVVDQIRLPHPSDPASGFPLMLYLAPTLSELCRACSKAPAVISVVSDIRLGESPCLLCGPCWRLMGPPKDDAEVAVVPLVAHHGSWIEGGDRR</sequence>
<dbReference type="GO" id="GO:0000978">
    <property type="term" value="F:RNA polymerase II cis-regulatory region sequence-specific DNA binding"/>
    <property type="evidence" value="ECO:0007669"/>
    <property type="project" value="TreeGrafter"/>
</dbReference>
<dbReference type="Pfam" id="PF12251">
    <property type="entry name" value="SNAPC3"/>
    <property type="match status" value="1"/>
</dbReference>
<dbReference type="PANTHER" id="PTHR13421:SF16">
    <property type="entry name" value="SNRNA-ACTIVATING PROTEIN COMPLEX SUBUNIT 3"/>
    <property type="match status" value="1"/>
</dbReference>
<dbReference type="AlphaFoldDB" id="A0A0C9ZCR4"/>
<dbReference type="GO" id="GO:0042796">
    <property type="term" value="P:snRNA transcription by RNA polymerase III"/>
    <property type="evidence" value="ECO:0007669"/>
    <property type="project" value="TreeGrafter"/>
</dbReference>
<keyword evidence="3" id="KW-0805">Transcription regulation</keyword>
<dbReference type="GO" id="GO:0003681">
    <property type="term" value="F:bent DNA binding"/>
    <property type="evidence" value="ECO:0007669"/>
    <property type="project" value="TreeGrafter"/>
</dbReference>
<reference evidence="8 9" key="1">
    <citation type="submission" date="2014-04" db="EMBL/GenBank/DDBJ databases">
        <authorList>
            <consortium name="DOE Joint Genome Institute"/>
            <person name="Kuo A."/>
            <person name="Kohler A."/>
            <person name="Costa M.D."/>
            <person name="Nagy L.G."/>
            <person name="Floudas D."/>
            <person name="Copeland A."/>
            <person name="Barry K.W."/>
            <person name="Cichocki N."/>
            <person name="Veneault-Fourrey C."/>
            <person name="LaButti K."/>
            <person name="Lindquist E.A."/>
            <person name="Lipzen A."/>
            <person name="Lundell T."/>
            <person name="Morin E."/>
            <person name="Murat C."/>
            <person name="Sun H."/>
            <person name="Tunlid A."/>
            <person name="Henrissat B."/>
            <person name="Grigoriev I.V."/>
            <person name="Hibbett D.S."/>
            <person name="Martin F."/>
            <person name="Nordberg H.P."/>
            <person name="Cantor M.N."/>
            <person name="Hua S.X."/>
        </authorList>
    </citation>
    <scope>NUCLEOTIDE SEQUENCE [LARGE SCALE GENOMIC DNA]</scope>
    <source>
        <strain evidence="8 9">441</strain>
    </source>
</reference>
<keyword evidence="4" id="KW-0238">DNA-binding</keyword>
<dbReference type="GO" id="GO:0001006">
    <property type="term" value="F:RNA polymerase III type 3 promoter sequence-specific DNA binding"/>
    <property type="evidence" value="ECO:0007669"/>
    <property type="project" value="TreeGrafter"/>
</dbReference>
<dbReference type="GO" id="GO:0042795">
    <property type="term" value="P:snRNA transcription by RNA polymerase II"/>
    <property type="evidence" value="ECO:0007669"/>
    <property type="project" value="TreeGrafter"/>
</dbReference>
<dbReference type="GO" id="GO:0001046">
    <property type="term" value="F:core promoter sequence-specific DNA binding"/>
    <property type="evidence" value="ECO:0007669"/>
    <property type="project" value="TreeGrafter"/>
</dbReference>
<dbReference type="EMBL" id="KN833698">
    <property type="protein sequence ID" value="KIK27036.1"/>
    <property type="molecule type" value="Genomic_DNA"/>
</dbReference>
<evidence type="ECO:0000256" key="2">
    <source>
        <dbReference type="ARBA" id="ARBA00010410"/>
    </source>
</evidence>
<evidence type="ECO:0000256" key="3">
    <source>
        <dbReference type="ARBA" id="ARBA00023015"/>
    </source>
</evidence>
<gene>
    <name evidence="8" type="ORF">PISMIDRAFT_218543</name>
</gene>
<dbReference type="Proteomes" id="UP000054018">
    <property type="component" value="Unassembled WGS sequence"/>
</dbReference>
<feature type="region of interest" description="Disordered" evidence="7">
    <location>
        <begin position="166"/>
        <end position="188"/>
    </location>
</feature>
<comment type="similarity">
    <text evidence="2">Belongs to the SNAPC3/SRD2 family.</text>
</comment>
<keyword evidence="6" id="KW-0539">Nucleus</keyword>
<organism evidence="8 9">
    <name type="scientific">Pisolithus microcarpus 441</name>
    <dbReference type="NCBI Taxonomy" id="765257"/>
    <lineage>
        <taxon>Eukaryota</taxon>
        <taxon>Fungi</taxon>
        <taxon>Dikarya</taxon>
        <taxon>Basidiomycota</taxon>
        <taxon>Agaricomycotina</taxon>
        <taxon>Agaricomycetes</taxon>
        <taxon>Agaricomycetidae</taxon>
        <taxon>Boletales</taxon>
        <taxon>Sclerodermatineae</taxon>
        <taxon>Pisolithaceae</taxon>
        <taxon>Pisolithus</taxon>
    </lineage>
</organism>
<reference evidence="9" key="2">
    <citation type="submission" date="2015-01" db="EMBL/GenBank/DDBJ databases">
        <title>Evolutionary Origins and Diversification of the Mycorrhizal Mutualists.</title>
        <authorList>
            <consortium name="DOE Joint Genome Institute"/>
            <consortium name="Mycorrhizal Genomics Consortium"/>
            <person name="Kohler A."/>
            <person name="Kuo A."/>
            <person name="Nagy L.G."/>
            <person name="Floudas D."/>
            <person name="Copeland A."/>
            <person name="Barry K.W."/>
            <person name="Cichocki N."/>
            <person name="Veneault-Fourrey C."/>
            <person name="LaButti K."/>
            <person name="Lindquist E.A."/>
            <person name="Lipzen A."/>
            <person name="Lundell T."/>
            <person name="Morin E."/>
            <person name="Murat C."/>
            <person name="Riley R."/>
            <person name="Ohm R."/>
            <person name="Sun H."/>
            <person name="Tunlid A."/>
            <person name="Henrissat B."/>
            <person name="Grigoriev I.V."/>
            <person name="Hibbett D.S."/>
            <person name="Martin F."/>
        </authorList>
    </citation>
    <scope>NUCLEOTIDE SEQUENCE [LARGE SCALE GENOMIC DNA]</scope>
    <source>
        <strain evidence="9">441</strain>
    </source>
</reference>
<evidence type="ECO:0000313" key="8">
    <source>
        <dbReference type="EMBL" id="KIK27036.1"/>
    </source>
</evidence>
<evidence type="ECO:0000256" key="7">
    <source>
        <dbReference type="SAM" id="MobiDB-lite"/>
    </source>
</evidence>
<dbReference type="GO" id="GO:0019185">
    <property type="term" value="C:snRNA-activating protein complex"/>
    <property type="evidence" value="ECO:0007669"/>
    <property type="project" value="TreeGrafter"/>
</dbReference>
<evidence type="ECO:0000313" key="9">
    <source>
        <dbReference type="Proteomes" id="UP000054018"/>
    </source>
</evidence>
<evidence type="ECO:0000256" key="1">
    <source>
        <dbReference type="ARBA" id="ARBA00004123"/>
    </source>
</evidence>
<accession>A0A0C9ZCR4</accession>
<dbReference type="InterPro" id="IPR022042">
    <property type="entry name" value="snRNA-activating_su3"/>
</dbReference>
<keyword evidence="5" id="KW-0804">Transcription</keyword>